<evidence type="ECO:0000313" key="2">
    <source>
        <dbReference type="Proteomes" id="UP000811899"/>
    </source>
</evidence>
<accession>A0AAW4L664</accession>
<keyword evidence="2" id="KW-1185">Reference proteome</keyword>
<evidence type="ECO:0008006" key="3">
    <source>
        <dbReference type="Google" id="ProtNLM"/>
    </source>
</evidence>
<evidence type="ECO:0000313" key="1">
    <source>
        <dbReference type="EMBL" id="MBT0666284.1"/>
    </source>
</evidence>
<comment type="caution">
    <text evidence="1">The sequence shown here is derived from an EMBL/GenBank/DDBJ whole genome shotgun (WGS) entry which is preliminary data.</text>
</comment>
<reference evidence="1 2" key="1">
    <citation type="submission" date="2021-05" db="EMBL/GenBank/DDBJ databases">
        <title>The draft genome of Geobacter pelophilus DSM 12255.</title>
        <authorList>
            <person name="Xu Z."/>
            <person name="Masuda Y."/>
            <person name="Itoh H."/>
            <person name="Senoo K."/>
        </authorList>
    </citation>
    <scope>NUCLEOTIDE SEQUENCE [LARGE SCALE GENOMIC DNA]</scope>
    <source>
        <strain evidence="1 2">DSM 12255</strain>
    </source>
</reference>
<organism evidence="1 2">
    <name type="scientific">Geoanaerobacter pelophilus</name>
    <dbReference type="NCBI Taxonomy" id="60036"/>
    <lineage>
        <taxon>Bacteria</taxon>
        <taxon>Pseudomonadati</taxon>
        <taxon>Thermodesulfobacteriota</taxon>
        <taxon>Desulfuromonadia</taxon>
        <taxon>Geobacterales</taxon>
        <taxon>Geobacteraceae</taxon>
        <taxon>Geoanaerobacter</taxon>
    </lineage>
</organism>
<name>A0AAW4L664_9BACT</name>
<protein>
    <recommendedName>
        <fullName evidence="3">Phage protein Gp138 N-terminal domain-containing protein</fullName>
    </recommendedName>
</protein>
<dbReference type="Proteomes" id="UP000811899">
    <property type="component" value="Unassembled WGS sequence"/>
</dbReference>
<dbReference type="AlphaFoldDB" id="A0AAW4L664"/>
<sequence length="164" mass="17805">MNLAARASRHINRVGREFFNKATGETLLGAPAEGRATYFHLDAEIEPGQVLHDPAELKNYIVADTDIIDGHLSVFAFHALNSCNIVRPIGIKNDFGLNEYQPVTVAAAVPVIIAKSQQIVQVPVGTPVEIGDALLVGTVTYNVRSVSRSYDWPGIVNLMITIIN</sequence>
<gene>
    <name evidence="1" type="ORF">KI809_18390</name>
</gene>
<proteinExistence type="predicted"/>
<dbReference type="EMBL" id="JAHCVJ010000010">
    <property type="protein sequence ID" value="MBT0666284.1"/>
    <property type="molecule type" value="Genomic_DNA"/>
</dbReference>
<dbReference type="RefSeq" id="WP_214173058.1">
    <property type="nucleotide sequence ID" value="NZ_JAHCVJ010000010.1"/>
</dbReference>